<name>A0A0G0W7Z5_UNCC2</name>
<evidence type="ECO:0000313" key="2">
    <source>
        <dbReference type="Proteomes" id="UP000033869"/>
    </source>
</evidence>
<sequence length="60" mass="7122">MKNKINAKAQISNVKSMTKSKCQKSFYLKFNHLDFIWNLKFGFCHFKASFLFKALETNQK</sequence>
<dbReference type="AlphaFoldDB" id="A0A0G0W7Z5"/>
<organism evidence="1 2">
    <name type="scientific">candidate division CPR2 bacterium GW2011_GWC1_41_48</name>
    <dbReference type="NCBI Taxonomy" id="1618344"/>
    <lineage>
        <taxon>Bacteria</taxon>
        <taxon>Bacteria division CPR2</taxon>
    </lineage>
</organism>
<dbReference type="Proteomes" id="UP000033869">
    <property type="component" value="Unassembled WGS sequence"/>
</dbReference>
<proteinExistence type="predicted"/>
<protein>
    <submittedName>
        <fullName evidence="1">Uncharacterized protein</fullName>
    </submittedName>
</protein>
<evidence type="ECO:0000313" key="1">
    <source>
        <dbReference type="EMBL" id="KKS09104.1"/>
    </source>
</evidence>
<reference evidence="1 2" key="1">
    <citation type="journal article" date="2015" name="Nature">
        <title>rRNA introns, odd ribosomes, and small enigmatic genomes across a large radiation of phyla.</title>
        <authorList>
            <person name="Brown C.T."/>
            <person name="Hug L.A."/>
            <person name="Thomas B.C."/>
            <person name="Sharon I."/>
            <person name="Castelle C.J."/>
            <person name="Singh A."/>
            <person name="Wilkins M.J."/>
            <person name="Williams K.H."/>
            <person name="Banfield J.F."/>
        </authorList>
    </citation>
    <scope>NUCLEOTIDE SEQUENCE [LARGE SCALE GENOMIC DNA]</scope>
</reference>
<gene>
    <name evidence="1" type="ORF">UU65_C0003G0159</name>
</gene>
<accession>A0A0G0W7Z5</accession>
<dbReference type="EMBL" id="LCBL01000003">
    <property type="protein sequence ID" value="KKS09104.1"/>
    <property type="molecule type" value="Genomic_DNA"/>
</dbReference>
<comment type="caution">
    <text evidence="1">The sequence shown here is derived from an EMBL/GenBank/DDBJ whole genome shotgun (WGS) entry which is preliminary data.</text>
</comment>